<comment type="caution">
    <text evidence="2">The sequence shown here is derived from an EMBL/GenBank/DDBJ whole genome shotgun (WGS) entry which is preliminary data.</text>
</comment>
<reference evidence="2 3" key="1">
    <citation type="submission" date="2015-05" db="EMBL/GenBank/DDBJ databases">
        <title>Evolution of Trichinella species and genotypes.</title>
        <authorList>
            <person name="Korhonen P.K."/>
            <person name="Edoardo P."/>
            <person name="Giuseppe L.R."/>
            <person name="Gasser R.B."/>
        </authorList>
    </citation>
    <scope>NUCLEOTIDE SEQUENCE [LARGE SCALE GENOMIC DNA]</scope>
    <source>
        <strain evidence="2">ISS10</strain>
    </source>
</reference>
<accession>A0A0V1KN36</accession>
<dbReference type="Pfam" id="PF03184">
    <property type="entry name" value="DDE_1"/>
    <property type="match status" value="1"/>
</dbReference>
<gene>
    <name evidence="2" type="primary">JRKL</name>
    <name evidence="2" type="ORF">T02_12034</name>
</gene>
<dbReference type="Proteomes" id="UP000054721">
    <property type="component" value="Unassembled WGS sequence"/>
</dbReference>
<proteinExistence type="predicted"/>
<name>A0A0V1KN36_9BILA</name>
<dbReference type="OrthoDB" id="5920530at2759"/>
<dbReference type="GO" id="GO:0003676">
    <property type="term" value="F:nucleic acid binding"/>
    <property type="evidence" value="ECO:0007669"/>
    <property type="project" value="InterPro"/>
</dbReference>
<evidence type="ECO:0000313" key="3">
    <source>
        <dbReference type="Proteomes" id="UP000054721"/>
    </source>
</evidence>
<organism evidence="2 3">
    <name type="scientific">Trichinella nativa</name>
    <dbReference type="NCBI Taxonomy" id="6335"/>
    <lineage>
        <taxon>Eukaryota</taxon>
        <taxon>Metazoa</taxon>
        <taxon>Ecdysozoa</taxon>
        <taxon>Nematoda</taxon>
        <taxon>Enoplea</taxon>
        <taxon>Dorylaimia</taxon>
        <taxon>Trichinellida</taxon>
        <taxon>Trichinellidae</taxon>
        <taxon>Trichinella</taxon>
    </lineage>
</organism>
<dbReference type="InterPro" id="IPR004875">
    <property type="entry name" value="DDE_SF_endonuclease_dom"/>
</dbReference>
<dbReference type="EMBL" id="JYDW01000364">
    <property type="protein sequence ID" value="KRZ48793.1"/>
    <property type="molecule type" value="Genomic_DNA"/>
</dbReference>
<dbReference type="STRING" id="6335.A0A0V1KN36"/>
<evidence type="ECO:0000313" key="2">
    <source>
        <dbReference type="EMBL" id="KRZ48793.1"/>
    </source>
</evidence>
<protein>
    <submittedName>
        <fullName evidence="2">Jerky-like protein-like</fullName>
    </submittedName>
</protein>
<keyword evidence="3" id="KW-1185">Reference proteome</keyword>
<feature type="domain" description="DDE-1" evidence="1">
    <location>
        <begin position="2"/>
        <end position="76"/>
    </location>
</feature>
<evidence type="ECO:0000259" key="1">
    <source>
        <dbReference type="Pfam" id="PF03184"/>
    </source>
</evidence>
<dbReference type="AlphaFoldDB" id="A0A0V1KN36"/>
<sequence>MTFLCFANATGSDRLQLLLVGKSKRSRTMIGMQKLPVIYDYQTIFIPHVKENQKKAKRSGKVLLIIDNAPSHPSCEMLDR</sequence>